<keyword evidence="2 5" id="KW-0812">Transmembrane</keyword>
<dbReference type="PANTHER" id="PTHR10846:SF8">
    <property type="entry name" value="INNER MEMBRANE PROTEIN YRBG"/>
    <property type="match status" value="1"/>
</dbReference>
<feature type="transmembrane region" description="Helical" evidence="5">
    <location>
        <begin position="360"/>
        <end position="379"/>
    </location>
</feature>
<dbReference type="InterPro" id="IPR004837">
    <property type="entry name" value="NaCa_Exmemb"/>
</dbReference>
<dbReference type="PANTHER" id="PTHR10846">
    <property type="entry name" value="SODIUM/POTASSIUM/CALCIUM EXCHANGER"/>
    <property type="match status" value="1"/>
</dbReference>
<feature type="transmembrane region" description="Helical" evidence="5">
    <location>
        <begin position="290"/>
        <end position="312"/>
    </location>
</feature>
<dbReference type="InterPro" id="IPR044880">
    <property type="entry name" value="NCX_ion-bd_dom_sf"/>
</dbReference>
<evidence type="ECO:0000313" key="7">
    <source>
        <dbReference type="EMBL" id="NME70126.1"/>
    </source>
</evidence>
<evidence type="ECO:0000259" key="6">
    <source>
        <dbReference type="Pfam" id="PF01699"/>
    </source>
</evidence>
<dbReference type="GO" id="GO:0006874">
    <property type="term" value="P:intracellular calcium ion homeostasis"/>
    <property type="evidence" value="ECO:0007669"/>
    <property type="project" value="TreeGrafter"/>
</dbReference>
<reference evidence="7 8" key="1">
    <citation type="submission" date="2020-04" db="EMBL/GenBank/DDBJ databases">
        <title>Flammeovirga sp. SR4, a novel species isolated from seawater.</title>
        <authorList>
            <person name="Wang X."/>
        </authorList>
    </citation>
    <scope>NUCLEOTIDE SEQUENCE [LARGE SCALE GENOMIC DNA]</scope>
    <source>
        <strain evidence="7 8">ATCC 23126</strain>
    </source>
</reference>
<protein>
    <submittedName>
        <fullName evidence="7">Sodium:calcium antiporter</fullName>
    </submittedName>
</protein>
<organism evidence="7 8">
    <name type="scientific">Flammeovirga aprica JL-4</name>
    <dbReference type="NCBI Taxonomy" id="694437"/>
    <lineage>
        <taxon>Bacteria</taxon>
        <taxon>Pseudomonadati</taxon>
        <taxon>Bacteroidota</taxon>
        <taxon>Cytophagia</taxon>
        <taxon>Cytophagales</taxon>
        <taxon>Flammeovirgaceae</taxon>
        <taxon>Flammeovirga</taxon>
    </lineage>
</organism>
<proteinExistence type="predicted"/>
<keyword evidence="8" id="KW-1185">Reference proteome</keyword>
<comment type="subcellular location">
    <subcellularLocation>
        <location evidence="1">Membrane</location>
        <topology evidence="1">Multi-pass membrane protein</topology>
    </subcellularLocation>
</comment>
<dbReference type="EMBL" id="JABANE010000055">
    <property type="protein sequence ID" value="NME70126.1"/>
    <property type="molecule type" value="Genomic_DNA"/>
</dbReference>
<dbReference type="Proteomes" id="UP000576082">
    <property type="component" value="Unassembled WGS sequence"/>
</dbReference>
<feature type="transmembrane region" description="Helical" evidence="5">
    <location>
        <begin position="223"/>
        <end position="243"/>
    </location>
</feature>
<feature type="domain" description="Sodium/calcium exchanger membrane region" evidence="6">
    <location>
        <begin position="22"/>
        <end position="171"/>
    </location>
</feature>
<evidence type="ECO:0000256" key="3">
    <source>
        <dbReference type="ARBA" id="ARBA00022989"/>
    </source>
</evidence>
<sequence>MNLIFHVELAVFNSIFSNIIQSLIVILVTCLMIWKASDGFELASDYFGDKLNMEGGVKGATINAVGSSLPELFTTFFFLVVLKDARGFAGGLGTTAGSAVFNSMIIPAVVILAVAFSLGKTVIVNPKVILRDGLFLISAELILIVLLNSTALTWVHGLILMLVYGVYIFILKKVKIKDEDSDDDDDDDDDEEYDGSRNGLIRAIFTLDLEALIVKGRELDNRIAGTLLFVAVLIMGAACYSLAYVCESLGHELGISSFIVAIIFAAAATSVPDTILSIKDAKNGNYNDAVANALGSNIFDICFALGFPLFVYTLANGGVSIPIQPEDNDIVGQFRVLLLLLTVTAFLIYYIGKKMTKVKAVLLLSVYGIFIAYTLAYAYNPESISGIQAVLFKINSVLGNLNFL</sequence>
<evidence type="ECO:0000256" key="4">
    <source>
        <dbReference type="ARBA" id="ARBA00023136"/>
    </source>
</evidence>
<gene>
    <name evidence="7" type="ORF">HHU12_19280</name>
</gene>
<dbReference type="GO" id="GO:0005886">
    <property type="term" value="C:plasma membrane"/>
    <property type="evidence" value="ECO:0007669"/>
    <property type="project" value="TreeGrafter"/>
</dbReference>
<feature type="transmembrane region" description="Helical" evidence="5">
    <location>
        <begin position="153"/>
        <end position="171"/>
    </location>
</feature>
<feature type="transmembrane region" description="Helical" evidence="5">
    <location>
        <begin position="255"/>
        <end position="278"/>
    </location>
</feature>
<evidence type="ECO:0000256" key="1">
    <source>
        <dbReference type="ARBA" id="ARBA00004141"/>
    </source>
</evidence>
<name>A0A7X9RWP4_9BACT</name>
<feature type="transmembrane region" description="Helical" evidence="5">
    <location>
        <begin position="60"/>
        <end position="82"/>
    </location>
</feature>
<feature type="transmembrane region" description="Helical" evidence="5">
    <location>
        <begin position="128"/>
        <end position="147"/>
    </location>
</feature>
<feature type="transmembrane region" description="Helical" evidence="5">
    <location>
        <begin position="15"/>
        <end position="34"/>
    </location>
</feature>
<keyword evidence="4 5" id="KW-0472">Membrane</keyword>
<dbReference type="GO" id="GO:0005262">
    <property type="term" value="F:calcium channel activity"/>
    <property type="evidence" value="ECO:0007669"/>
    <property type="project" value="TreeGrafter"/>
</dbReference>
<feature type="domain" description="Sodium/calcium exchanger membrane region" evidence="6">
    <location>
        <begin position="227"/>
        <end position="374"/>
    </location>
</feature>
<evidence type="ECO:0000313" key="8">
    <source>
        <dbReference type="Proteomes" id="UP000576082"/>
    </source>
</evidence>
<dbReference type="GO" id="GO:0008273">
    <property type="term" value="F:calcium, potassium:sodium antiporter activity"/>
    <property type="evidence" value="ECO:0007669"/>
    <property type="project" value="TreeGrafter"/>
</dbReference>
<evidence type="ECO:0000256" key="5">
    <source>
        <dbReference type="SAM" id="Phobius"/>
    </source>
</evidence>
<dbReference type="Pfam" id="PF01699">
    <property type="entry name" value="Na_Ca_ex"/>
    <property type="match status" value="2"/>
</dbReference>
<comment type="caution">
    <text evidence="7">The sequence shown here is derived from an EMBL/GenBank/DDBJ whole genome shotgun (WGS) entry which is preliminary data.</text>
</comment>
<dbReference type="AlphaFoldDB" id="A0A7X9RWP4"/>
<feature type="transmembrane region" description="Helical" evidence="5">
    <location>
        <begin position="88"/>
        <end position="116"/>
    </location>
</feature>
<keyword evidence="3 5" id="KW-1133">Transmembrane helix</keyword>
<dbReference type="InterPro" id="IPR004481">
    <property type="entry name" value="K/Na/Ca-exchanger"/>
</dbReference>
<feature type="transmembrane region" description="Helical" evidence="5">
    <location>
        <begin position="332"/>
        <end position="351"/>
    </location>
</feature>
<dbReference type="Gene3D" id="1.20.1420.30">
    <property type="entry name" value="NCX, central ion-binding region"/>
    <property type="match status" value="2"/>
</dbReference>
<accession>A0A7X9RWP4</accession>
<evidence type="ECO:0000256" key="2">
    <source>
        <dbReference type="ARBA" id="ARBA00022692"/>
    </source>
</evidence>